<dbReference type="EMBL" id="JADUOV010000016">
    <property type="protein sequence ID" value="MBH1791783.1"/>
    <property type="molecule type" value="Genomic_DNA"/>
</dbReference>
<keyword evidence="2" id="KW-1133">Transmembrane helix</keyword>
<dbReference type="Proteomes" id="UP000634179">
    <property type="component" value="Unassembled WGS sequence"/>
</dbReference>
<accession>A0AA41CJQ2</accession>
<name>A0AA41CJQ2_STEMA</name>
<evidence type="ECO:0000313" key="4">
    <source>
        <dbReference type="Proteomes" id="UP000634179"/>
    </source>
</evidence>
<comment type="caution">
    <text evidence="3">The sequence shown here is derived from an EMBL/GenBank/DDBJ whole genome shotgun (WGS) entry which is preliminary data.</text>
</comment>
<sequence>MDRRKKRIRPAKQPDVPGEKNNWWFKRAPGVLEVHFENRDGSRTKVNLSSWLAIGPLCVSLATAFANTQANKQQAGRYSAAGNFKQAALKYFRSQETRFSTPDEVPANFITQIKQNLDKPDPITKKVLSQSTKTNYLKAIVLLVPELIRLDSRWSHIEVPRYAVARTKSSSASKTLDADGMTETLLVAAKDCVRLMKEVWPRLATVRKALSDLKAGKHVPINSPEAQVARVLFDNKGNFPAPMNLGRNAGSWSKEYRTYQAYRSLAYPLGGELTPLYLLLLSHTGWNGQVLNCLELGGIQFVEVLGARRIHLQSVKRRGGSRGRPGTSSIIRWAANTSDNSLSVNNIISFLLEWTMLLRDYAAEPLSRDLFLHAVSASGRNEVSGLRIDSYAGRLDNIPTRITNYIMVYCQSKGSPYCGASALRMGMAELIDKATNGDAVLLKNLLGHRLIDTGQDHYRTVAMLQRSKENMAGAIATHQRWITSQGKVDTRSKPSNRDSTAATPGFTCLDAFHSPIGGQVEGRLCTAYGMCPSCPLAGSDTDEAYAFARALQLKEEYERARGWLGLGIWRCKFQRPYDALVTRWIPSLDSTENRKQAVLVTLSALPALE</sequence>
<dbReference type="AlphaFoldDB" id="A0AA41CJQ2"/>
<proteinExistence type="predicted"/>
<organism evidence="3 4">
    <name type="scientific">Stenotrophomonas maltophilia</name>
    <name type="common">Pseudomonas maltophilia</name>
    <name type="synonym">Xanthomonas maltophilia</name>
    <dbReference type="NCBI Taxonomy" id="40324"/>
    <lineage>
        <taxon>Bacteria</taxon>
        <taxon>Pseudomonadati</taxon>
        <taxon>Pseudomonadota</taxon>
        <taxon>Gammaproteobacteria</taxon>
        <taxon>Lysobacterales</taxon>
        <taxon>Lysobacteraceae</taxon>
        <taxon>Stenotrophomonas</taxon>
        <taxon>Stenotrophomonas maltophilia group</taxon>
    </lineage>
</organism>
<gene>
    <name evidence="3" type="ORF">I5V89_18120</name>
</gene>
<feature type="transmembrane region" description="Helical" evidence="2">
    <location>
        <begin position="48"/>
        <end position="66"/>
    </location>
</feature>
<keyword evidence="2" id="KW-0472">Membrane</keyword>
<feature type="region of interest" description="Disordered" evidence="1">
    <location>
        <begin position="1"/>
        <end position="20"/>
    </location>
</feature>
<evidence type="ECO:0000256" key="1">
    <source>
        <dbReference type="SAM" id="MobiDB-lite"/>
    </source>
</evidence>
<feature type="compositionally biased region" description="Basic residues" evidence="1">
    <location>
        <begin position="1"/>
        <end position="10"/>
    </location>
</feature>
<evidence type="ECO:0000313" key="3">
    <source>
        <dbReference type="EMBL" id="MBH1791783.1"/>
    </source>
</evidence>
<keyword evidence="2" id="KW-0812">Transmembrane</keyword>
<reference evidence="3" key="1">
    <citation type="submission" date="2020-11" db="EMBL/GenBank/DDBJ databases">
        <title>Enhanced detection system for hospital associated transmission using whole genome sequencing surveillance.</title>
        <authorList>
            <person name="Harrison L.H."/>
            <person name="Van Tyne D."/>
            <person name="Marsh J.W."/>
            <person name="Griffith M.P."/>
            <person name="Snyder D.J."/>
            <person name="Cooper V.S."/>
            <person name="Mustapha M."/>
        </authorList>
    </citation>
    <scope>NUCLEOTIDE SEQUENCE</scope>
    <source>
        <strain evidence="3">STEN00053</strain>
    </source>
</reference>
<protein>
    <submittedName>
        <fullName evidence="3">Uncharacterized protein</fullName>
    </submittedName>
</protein>
<evidence type="ECO:0000256" key="2">
    <source>
        <dbReference type="SAM" id="Phobius"/>
    </source>
</evidence>